<evidence type="ECO:0000313" key="2">
    <source>
        <dbReference type="EMBL" id="RMB96590.1"/>
    </source>
</evidence>
<reference evidence="2 3" key="1">
    <citation type="submission" date="2018-07" db="EMBL/GenBank/DDBJ databases">
        <title>A high quality draft genome assembly of the barn swallow (H. rustica rustica).</title>
        <authorList>
            <person name="Formenti G."/>
            <person name="Chiara M."/>
            <person name="Poveda L."/>
            <person name="Francoijs K.-J."/>
            <person name="Bonisoli-Alquati A."/>
            <person name="Canova L."/>
            <person name="Gianfranceschi L."/>
            <person name="Horner D.S."/>
            <person name="Saino N."/>
        </authorList>
    </citation>
    <scope>NUCLEOTIDE SEQUENCE [LARGE SCALE GENOMIC DNA]</scope>
    <source>
        <strain evidence="2">Chelidonia</strain>
        <tissue evidence="2">Blood</tissue>
    </source>
</reference>
<name>A0A3M0J8K5_HIRRU</name>
<organism evidence="2 3">
    <name type="scientific">Hirundo rustica rustica</name>
    <dbReference type="NCBI Taxonomy" id="333673"/>
    <lineage>
        <taxon>Eukaryota</taxon>
        <taxon>Metazoa</taxon>
        <taxon>Chordata</taxon>
        <taxon>Craniata</taxon>
        <taxon>Vertebrata</taxon>
        <taxon>Euteleostomi</taxon>
        <taxon>Archelosauria</taxon>
        <taxon>Archosauria</taxon>
        <taxon>Dinosauria</taxon>
        <taxon>Saurischia</taxon>
        <taxon>Theropoda</taxon>
        <taxon>Coelurosauria</taxon>
        <taxon>Aves</taxon>
        <taxon>Neognathae</taxon>
        <taxon>Neoaves</taxon>
        <taxon>Telluraves</taxon>
        <taxon>Australaves</taxon>
        <taxon>Passeriformes</taxon>
        <taxon>Sylvioidea</taxon>
        <taxon>Hirundinidae</taxon>
        <taxon>Hirundo</taxon>
    </lineage>
</organism>
<dbReference type="Proteomes" id="UP000269221">
    <property type="component" value="Unassembled WGS sequence"/>
</dbReference>
<gene>
    <name evidence="2" type="ORF">DUI87_26655</name>
</gene>
<keyword evidence="3" id="KW-1185">Reference proteome</keyword>
<proteinExistence type="predicted"/>
<accession>A0A3M0J8K5</accession>
<dbReference type="EMBL" id="QRBI01000172">
    <property type="protein sequence ID" value="RMB96590.1"/>
    <property type="molecule type" value="Genomic_DNA"/>
</dbReference>
<dbReference type="AlphaFoldDB" id="A0A3M0J8K5"/>
<feature type="region of interest" description="Disordered" evidence="1">
    <location>
        <begin position="108"/>
        <end position="142"/>
    </location>
</feature>
<evidence type="ECO:0000313" key="3">
    <source>
        <dbReference type="Proteomes" id="UP000269221"/>
    </source>
</evidence>
<sequence>MQLGVSSSLQDLQDRQGEHPELVSSLLITPERKKESLGPPGTRVLLPEQSRVCLADLEVVFPGWEVLMLILEREMNKAELFWHVAPGKERKSLKRVFFKREGMKSMGKRVIAPSSGEHVPDGGEENPFPPRSVAGHSSAEGS</sequence>
<protein>
    <submittedName>
        <fullName evidence="2">Uncharacterized protein</fullName>
    </submittedName>
</protein>
<evidence type="ECO:0000256" key="1">
    <source>
        <dbReference type="SAM" id="MobiDB-lite"/>
    </source>
</evidence>
<comment type="caution">
    <text evidence="2">The sequence shown here is derived from an EMBL/GenBank/DDBJ whole genome shotgun (WGS) entry which is preliminary data.</text>
</comment>